<keyword evidence="7" id="KW-0804">Transcription</keyword>
<evidence type="ECO:0000259" key="16">
    <source>
        <dbReference type="PROSITE" id="PS51184"/>
    </source>
</evidence>
<feature type="compositionally biased region" description="Basic and acidic residues" evidence="13">
    <location>
        <begin position="358"/>
        <end position="380"/>
    </location>
</feature>
<feature type="region of interest" description="Disordered" evidence="13">
    <location>
        <begin position="1045"/>
        <end position="1064"/>
    </location>
</feature>
<keyword evidence="3" id="KW-0678">Repressor</keyword>
<dbReference type="CDD" id="cd16870">
    <property type="entry name" value="ARID_JARD2"/>
    <property type="match status" value="1"/>
</dbReference>
<dbReference type="InterPro" id="IPR036431">
    <property type="entry name" value="ARID_dom_sf"/>
</dbReference>
<feature type="region of interest" description="Disordered" evidence="13">
    <location>
        <begin position="1"/>
        <end position="22"/>
    </location>
</feature>
<feature type="compositionally biased region" description="Basic and acidic residues" evidence="13">
    <location>
        <begin position="293"/>
        <end position="302"/>
    </location>
</feature>
<evidence type="ECO:0000256" key="3">
    <source>
        <dbReference type="ARBA" id="ARBA00022491"/>
    </source>
</evidence>
<evidence type="ECO:0000256" key="10">
    <source>
        <dbReference type="ARBA" id="ARBA00064850"/>
    </source>
</evidence>
<dbReference type="GeneTree" id="ENSGT00940000159220"/>
<dbReference type="Ensembl" id="ENSMMNT00015018595.1">
    <property type="protein sequence ID" value="ENSMMNP00015016907.1"/>
    <property type="gene ID" value="ENSMMNG00015012468.1"/>
</dbReference>
<dbReference type="SMART" id="SM00558">
    <property type="entry name" value="JmjC"/>
    <property type="match status" value="1"/>
</dbReference>
<dbReference type="SMART" id="SM00545">
    <property type="entry name" value="JmjN"/>
    <property type="match status" value="1"/>
</dbReference>
<reference evidence="17" key="1">
    <citation type="submission" date="2025-08" db="UniProtKB">
        <authorList>
            <consortium name="Ensembl"/>
        </authorList>
    </citation>
    <scope>IDENTIFICATION</scope>
</reference>
<dbReference type="Proteomes" id="UP000694561">
    <property type="component" value="Unplaced"/>
</dbReference>
<feature type="compositionally biased region" description="Low complexity" evidence="13">
    <location>
        <begin position="86"/>
        <end position="98"/>
    </location>
</feature>
<evidence type="ECO:0000256" key="9">
    <source>
        <dbReference type="ARBA" id="ARBA00058553"/>
    </source>
</evidence>
<keyword evidence="2" id="KW-0217">Developmental protein</keyword>
<proteinExistence type="predicted"/>
<accession>A0A8C6BK70</accession>
<dbReference type="Gene3D" id="2.60.120.650">
    <property type="entry name" value="Cupin"/>
    <property type="match status" value="1"/>
</dbReference>
<feature type="region of interest" description="Disordered" evidence="13">
    <location>
        <begin position="60"/>
        <end position="151"/>
    </location>
</feature>
<dbReference type="RefSeq" id="XP_029098780.1">
    <property type="nucleotide sequence ID" value="XM_029242947.1"/>
</dbReference>
<feature type="region of interest" description="Disordered" evidence="13">
    <location>
        <begin position="293"/>
        <end position="485"/>
    </location>
</feature>
<dbReference type="CTD" id="3720"/>
<evidence type="ECO:0000256" key="6">
    <source>
        <dbReference type="ARBA" id="ARBA00023015"/>
    </source>
</evidence>
<dbReference type="GO" id="GO:0000785">
    <property type="term" value="C:chromatin"/>
    <property type="evidence" value="ECO:0007669"/>
    <property type="project" value="TreeGrafter"/>
</dbReference>
<dbReference type="InterPro" id="IPR001606">
    <property type="entry name" value="ARID_dom"/>
</dbReference>
<dbReference type="PANTHER" id="PTHR10694">
    <property type="entry name" value="LYSINE-SPECIFIC DEMETHYLASE"/>
    <property type="match status" value="1"/>
</dbReference>
<dbReference type="PROSITE" id="PS51183">
    <property type="entry name" value="JMJN"/>
    <property type="match status" value="1"/>
</dbReference>
<dbReference type="SUPFAM" id="SSF51197">
    <property type="entry name" value="Clavaminate synthase-like"/>
    <property type="match status" value="1"/>
</dbReference>
<feature type="domain" description="JmjN" evidence="15">
    <location>
        <begin position="495"/>
        <end position="536"/>
    </location>
</feature>
<keyword evidence="4" id="KW-0221">Differentiation</keyword>
<keyword evidence="8" id="KW-0539">Nucleus</keyword>
<keyword evidence="6" id="KW-0805">Transcription regulation</keyword>
<evidence type="ECO:0000256" key="1">
    <source>
        <dbReference type="ARBA" id="ARBA00004123"/>
    </source>
</evidence>
<dbReference type="GeneID" id="114907371"/>
<dbReference type="GO" id="GO:0006338">
    <property type="term" value="P:chromatin remodeling"/>
    <property type="evidence" value="ECO:0007669"/>
    <property type="project" value="TreeGrafter"/>
</dbReference>
<dbReference type="Gene3D" id="1.10.150.60">
    <property type="entry name" value="ARID DNA-binding domain"/>
    <property type="match status" value="1"/>
</dbReference>
<feature type="compositionally biased region" description="Basic residues" evidence="13">
    <location>
        <begin position="1"/>
        <end position="11"/>
    </location>
</feature>
<dbReference type="FunFam" id="2.60.120.650:FF:000007">
    <property type="entry name" value="Jumonji, AT rich interactive domain 2"/>
    <property type="match status" value="1"/>
</dbReference>
<dbReference type="GO" id="GO:0003677">
    <property type="term" value="F:DNA binding"/>
    <property type="evidence" value="ECO:0007669"/>
    <property type="project" value="InterPro"/>
</dbReference>
<dbReference type="GO" id="GO:0005654">
    <property type="term" value="C:nucleoplasm"/>
    <property type="evidence" value="ECO:0007669"/>
    <property type="project" value="UniProtKB-ARBA"/>
</dbReference>
<evidence type="ECO:0000256" key="12">
    <source>
        <dbReference type="ARBA" id="ARBA00080607"/>
    </source>
</evidence>
<comment type="function">
    <text evidence="9">Regulator of histone methyltransferase complexes that plays an essential role in embryonic development, including heart and liver development, neural tube fusion process and hematopoiesis. Acts as an accessory subunit for the core PRC2 (Polycomb repressive complex 2) complex, which mediates histone H3K27 (H3K27me3) trimethylation on chromatin. Binds DNA and mediates the recruitment of the PRC2 complex to target genes in embryonic stem cells, thereby playing a key role in stem cell differentiation and normal embryonic development. In cardiac cells, it is required to repress expression of cyclin-D1 (CCND1) by activating methylation of 'Lys-9' of histone H3 (H3K9me) by the GLP1/EHMT1 and G9a/EHMT2 histone methyltransferases. Also acts as a transcriptional repressor of ANF via its interaction with GATA4 and NKX2-5. Participates in the negative regulation of cell proliferation signaling. Does not have histone demethylase activity.</text>
</comment>
<dbReference type="SMART" id="SM01014">
    <property type="entry name" value="ARID"/>
    <property type="match status" value="1"/>
</dbReference>
<dbReference type="InterPro" id="IPR004198">
    <property type="entry name" value="Znf_C5HC2"/>
</dbReference>
<dbReference type="PROSITE" id="PS51011">
    <property type="entry name" value="ARID"/>
    <property type="match status" value="1"/>
</dbReference>
<dbReference type="FunFam" id="1.10.150.60:FF:000005">
    <property type="entry name" value="Jumonji, AT-rich interactive domain 2a"/>
    <property type="match status" value="1"/>
</dbReference>
<evidence type="ECO:0000256" key="13">
    <source>
        <dbReference type="SAM" id="MobiDB-lite"/>
    </source>
</evidence>
<feature type="compositionally biased region" description="Basic and acidic residues" evidence="13">
    <location>
        <begin position="422"/>
        <end position="434"/>
    </location>
</feature>
<dbReference type="SUPFAM" id="SSF46774">
    <property type="entry name" value="ARID-like"/>
    <property type="match status" value="1"/>
</dbReference>
<name>A0A8C6BK70_MONMO</name>
<dbReference type="Pfam" id="PF02928">
    <property type="entry name" value="zf-C5HC2"/>
    <property type="match status" value="1"/>
</dbReference>
<sequence>MSKERPKRNIIQKKYDDSDGIPWSEERVVRKVLYLSLKEFKNAQKRQHGEGIAGSLKAVNGLLGNGQSKGLGPASEQSENEKDDASQVSSTSNDVSSSDFEEGPSRKRPRLQAQRKFAQSQPNSPSTTPVKIVEPLLPPPATQISDLSKRKPKTEDFLTFLCLRVFNGSSRSSREKEPVQKHKSKEATPAKEKHSDPRADGRREQASTSHPPAAPSAGSSARGLPAHHHPPLHRSAQDLRKQVSKVGGVTRMSSLGTSAASAKKMREVRPSPSKTVKYTATVTKGTVTYTKAKRELVKETKPNHHKPSSAVNHTISGKTESSNAKTRKQVLSLGGASKSTGHTVNGLKVSGRLNPKSCTKEGGGRQLREGLRNSKRRLEEAPPGDKPQSPPKKMKGEAGAAEGPGRKAAPAPAEKAPPGGHGKKEVPERSLERNRPKRVSAGKGPPGRQAHGKPDGAPCENRSTSQSEPLPRPHEAAAKAEKGAGRAGWAAMDEIPVLRPSAKEFHDPLVYIESVRPQVEKYGMCRVIPPPDWRPECKLNDEMRFVTQIQHIHKLGRRWGPNVQRLACIKKHLRSQGITMDELPLIGGCELDLACFFRLINEMGGMQQVTDLKKWNKLADMLRIPKTAQDRLAKLQEAYCQYLLSYDSLSPEEHRRLEKEVLMEKESLERRKGPLEGHTEQDYNRFHPLPRFEPKNGLINGVAHRNGFRSKLKEVGPAQLKTGRRRLFAQEKEVVKEEDDRGILSDFHKCIYKGRSVSLTTFYRTARNIMNMCFSKEPAPAEIEQEYWRLVEEKDCHVAVHCGKVDTNTHGSGFPVGKSEPFSRHGWNLTVLPNNTGSILRHLGAVPGVTIPWLNIGMVFSTSCWSRDQNHLPYIDYLHTGADCIWYCIPAEEENKLEDVVHTLLQANGTPGLQMLESNVMISPEVLCREGIKVHRTVQQSGQFVVCFPGSFVSKVCCGYSVSETVHFATTQWTSMGFETAKEMKRRHIAKPFSMEKLLYQIAQAEAKKENGPTLSTISALLDELRDTELRQRRQLFEAGLHSSARYGSHEGSSAAPDGKKKPRKWLQLETSERRCQICQHLCYLSMVVQENENVVFCLECALRHVEKQKSCRGLKLMYRYDEVSASRGGSGPLPAWSMSQLVVTACSRPGSRCLLAGRCLTWWEGSSLRQGGGVGRSGSRSTGLEKPGAEAAGTFVLVRALSCPSEPVRSALSSAFPPGLGASVHKEFGFRAWLPHCLEGTVPSSAVGAQNRLRPKSAGPSQGSPSLQAEGRFGGLAAASIWSLCPQSSPGLGLRSLPGPGPAGPGPLGHKVLIAVPVCPCRRPSPAAPSGSAVGLRVVNFRACGHLLSYGQRPRGRPWERPRPCPYPGASADRHGAFHCLLLKASTSE</sequence>
<feature type="compositionally biased region" description="Low complexity" evidence="13">
    <location>
        <begin position="397"/>
        <end position="418"/>
    </location>
</feature>
<evidence type="ECO:0000259" key="15">
    <source>
        <dbReference type="PROSITE" id="PS51183"/>
    </source>
</evidence>
<gene>
    <name evidence="17" type="primary">JARID2</name>
</gene>
<evidence type="ECO:0000256" key="7">
    <source>
        <dbReference type="ARBA" id="ARBA00023163"/>
    </source>
</evidence>
<feature type="compositionally biased region" description="Polar residues" evidence="13">
    <location>
        <begin position="117"/>
        <end position="129"/>
    </location>
</feature>
<dbReference type="GO" id="GO:0010468">
    <property type="term" value="P:regulation of gene expression"/>
    <property type="evidence" value="ECO:0007669"/>
    <property type="project" value="TreeGrafter"/>
</dbReference>
<dbReference type="Pfam" id="PF01388">
    <property type="entry name" value="ARID"/>
    <property type="match status" value="1"/>
</dbReference>
<evidence type="ECO:0000256" key="8">
    <source>
        <dbReference type="ARBA" id="ARBA00023242"/>
    </source>
</evidence>
<dbReference type="Pfam" id="PF02373">
    <property type="entry name" value="JmjC"/>
    <property type="match status" value="1"/>
</dbReference>
<dbReference type="InterPro" id="IPR003349">
    <property type="entry name" value="JmjN"/>
</dbReference>
<feature type="region of interest" description="Disordered" evidence="13">
    <location>
        <begin position="168"/>
        <end position="276"/>
    </location>
</feature>
<keyword evidence="5" id="KW-0156">Chromatin regulator</keyword>
<dbReference type="PANTHER" id="PTHR10694:SF113">
    <property type="entry name" value="PROTEIN JUMONJI"/>
    <property type="match status" value="1"/>
</dbReference>
<evidence type="ECO:0000313" key="17">
    <source>
        <dbReference type="Ensembl" id="ENSMMNP00015016907.1"/>
    </source>
</evidence>
<dbReference type="Pfam" id="PF02375">
    <property type="entry name" value="JmjN"/>
    <property type="match status" value="1"/>
</dbReference>
<evidence type="ECO:0000256" key="4">
    <source>
        <dbReference type="ARBA" id="ARBA00022782"/>
    </source>
</evidence>
<feature type="compositionally biased region" description="Polar residues" evidence="13">
    <location>
        <begin position="251"/>
        <end position="260"/>
    </location>
</feature>
<dbReference type="GO" id="GO:0048731">
    <property type="term" value="P:system development"/>
    <property type="evidence" value="ECO:0007669"/>
    <property type="project" value="UniProtKB-ARBA"/>
</dbReference>
<comment type="subunit">
    <text evidence="10">Associates with the PRC2 complex, which consists of the core components EED, EZH1 or EZH2, SUZ12, and RBBP4, and various combinations of accessory subunits including AEBP2, JARID2, PHF19, MTF2 and EPOP. Found in a monomeric PRC2.2 (class 2) complex consisting of at least SUZ12, RBBP4, AEBP2 and JARID2. Facilitates nucleosome binding of the PRC2 complex. Interacts with SUZ12 (via C2H2-type zinc finger domain); the interaction is direct; competes with EPOP for SUZ12 binding. Interacts with histone methyltransferases EHMT1/GLP1 and EHMT2/G9a. Interacts with GATA4 (via the N-terminal region). Interacts with NKX2-5 (via the C-terminal region). Interacts with RB1. Interacts with ZNF496. Interacts with ESRRB. Interacts with DDX18; this interaction inhibits the PRC2 complex.</text>
</comment>
<evidence type="ECO:0000256" key="11">
    <source>
        <dbReference type="ARBA" id="ARBA00070290"/>
    </source>
</evidence>
<feature type="domain" description="ARID" evidence="14">
    <location>
        <begin position="559"/>
        <end position="651"/>
    </location>
</feature>
<feature type="compositionally biased region" description="Polar residues" evidence="13">
    <location>
        <begin position="309"/>
        <end position="324"/>
    </location>
</feature>
<protein>
    <recommendedName>
        <fullName evidence="11">Protein Jumonji</fullName>
    </recommendedName>
    <alternativeName>
        <fullName evidence="12">Jumonji/ARID domain-containing protein 2</fullName>
    </alternativeName>
</protein>
<evidence type="ECO:0000256" key="2">
    <source>
        <dbReference type="ARBA" id="ARBA00022473"/>
    </source>
</evidence>
<dbReference type="GO" id="GO:0030154">
    <property type="term" value="P:cell differentiation"/>
    <property type="evidence" value="ECO:0007669"/>
    <property type="project" value="UniProtKB-KW"/>
</dbReference>
<evidence type="ECO:0000256" key="5">
    <source>
        <dbReference type="ARBA" id="ARBA00022853"/>
    </source>
</evidence>
<dbReference type="SMART" id="SM00501">
    <property type="entry name" value="BRIGHT"/>
    <property type="match status" value="1"/>
</dbReference>
<evidence type="ECO:0000259" key="14">
    <source>
        <dbReference type="PROSITE" id="PS51011"/>
    </source>
</evidence>
<evidence type="ECO:0000313" key="18">
    <source>
        <dbReference type="Proteomes" id="UP000694561"/>
    </source>
</evidence>
<dbReference type="PROSITE" id="PS51184">
    <property type="entry name" value="JMJC"/>
    <property type="match status" value="1"/>
</dbReference>
<dbReference type="InterPro" id="IPR003347">
    <property type="entry name" value="JmjC_dom"/>
</dbReference>
<feature type="domain" description="JmjC" evidence="16">
    <location>
        <begin position="821"/>
        <end position="985"/>
    </location>
</feature>
<feature type="compositionally biased region" description="Low complexity" evidence="13">
    <location>
        <begin position="206"/>
        <end position="221"/>
    </location>
</feature>
<organism evidence="17 18">
    <name type="scientific">Monodon monoceros</name>
    <name type="common">Narwhal</name>
    <name type="synonym">Ceratodon monodon</name>
    <dbReference type="NCBI Taxonomy" id="40151"/>
    <lineage>
        <taxon>Eukaryota</taxon>
        <taxon>Metazoa</taxon>
        <taxon>Chordata</taxon>
        <taxon>Craniata</taxon>
        <taxon>Vertebrata</taxon>
        <taxon>Euteleostomi</taxon>
        <taxon>Mammalia</taxon>
        <taxon>Eutheria</taxon>
        <taxon>Laurasiatheria</taxon>
        <taxon>Artiodactyla</taxon>
        <taxon>Whippomorpha</taxon>
        <taxon>Cetacea</taxon>
        <taxon>Odontoceti</taxon>
        <taxon>Monodontidae</taxon>
        <taxon>Monodon</taxon>
    </lineage>
</organism>
<keyword evidence="18" id="KW-1185">Reference proteome</keyword>
<feature type="compositionally biased region" description="Basic and acidic residues" evidence="13">
    <location>
        <begin position="172"/>
        <end position="205"/>
    </location>
</feature>
<feature type="compositionally biased region" description="Basic and acidic residues" evidence="13">
    <location>
        <begin position="471"/>
        <end position="484"/>
    </location>
</feature>
<reference evidence="17" key="2">
    <citation type="submission" date="2025-09" db="UniProtKB">
        <authorList>
            <consortium name="Ensembl"/>
        </authorList>
    </citation>
    <scope>IDENTIFICATION</scope>
</reference>
<comment type="subcellular location">
    <subcellularLocation>
        <location evidence="1">Nucleus</location>
    </subcellularLocation>
</comment>